<dbReference type="CDD" id="cd16149">
    <property type="entry name" value="sulfatase_like"/>
    <property type="match status" value="1"/>
</dbReference>
<gene>
    <name evidence="6" type="ORF">H9943_05165</name>
</gene>
<keyword evidence="3 6" id="KW-0378">Hydrolase</keyword>
<dbReference type="SUPFAM" id="SSF53649">
    <property type="entry name" value="Alkaline phosphatase-like"/>
    <property type="match status" value="1"/>
</dbReference>
<comment type="caution">
    <text evidence="6">The sequence shown here is derived from an EMBL/GenBank/DDBJ whole genome shotgun (WGS) entry which is preliminary data.</text>
</comment>
<dbReference type="InterPro" id="IPR024607">
    <property type="entry name" value="Sulfatase_CS"/>
</dbReference>
<reference evidence="6" key="2">
    <citation type="submission" date="2021-04" db="EMBL/GenBank/DDBJ databases">
        <authorList>
            <person name="Gilroy R."/>
        </authorList>
    </citation>
    <scope>NUCLEOTIDE SEQUENCE</scope>
    <source>
        <strain evidence="6">ChiBcec8-14828</strain>
    </source>
</reference>
<dbReference type="PANTHER" id="PTHR42693">
    <property type="entry name" value="ARYLSULFATASE FAMILY MEMBER"/>
    <property type="match status" value="1"/>
</dbReference>
<evidence type="ECO:0000256" key="1">
    <source>
        <dbReference type="ARBA" id="ARBA00008779"/>
    </source>
</evidence>
<comment type="similarity">
    <text evidence="1">Belongs to the sulfatase family.</text>
</comment>
<sequence length="485" mass="54799">MKKRPNLLFILTDDQGAWAMRCAGNTDIHTPNLDRLANEGTRFENFFCASPVCSPARASILTGCIPSQHGVHDWIRSGSLDKKALGEHADHPYFASERSPIQYLEGRITYPDLLAENGYTCALSGKWHLGDSMTPQHGFSHWYTIGRGGCLYRQADVVEDGQLHFETRYITDLITECALDYLDDFSKQENPFYISVHYTAPHDPWDEDQHPKEYIDLYRDCAFTATPDEPLHPNLIPTAPSGTGEERKRLLRGYYAAVTAMDAGVGKLLDRLEQLGLAKDTLVIFTADNGMNMGHHGIWGKGNGTFPFNLFDSSVKVPFIARWPGHILSNRVTESMCSHYDIIQTLNDLLELGAQLPSNLPGKSFANVLLNGEDTDNHVVILDEYGNSRMIRNREWKYIHRYPYGPCELYDLVHDPEEKHNLVDNPEYEAIRTELFARLGQWYYEYADPAVDGTREAVTGFGQMCRPGIYAAGAKTYADSPKYQK</sequence>
<dbReference type="EMBL" id="DWYA01000049">
    <property type="protein sequence ID" value="HJB39770.1"/>
    <property type="molecule type" value="Genomic_DNA"/>
</dbReference>
<dbReference type="GO" id="GO:0004065">
    <property type="term" value="F:arylsulfatase activity"/>
    <property type="evidence" value="ECO:0007669"/>
    <property type="project" value="TreeGrafter"/>
</dbReference>
<evidence type="ECO:0000256" key="2">
    <source>
        <dbReference type="ARBA" id="ARBA00022723"/>
    </source>
</evidence>
<dbReference type="Pfam" id="PF00884">
    <property type="entry name" value="Sulfatase"/>
    <property type="match status" value="1"/>
</dbReference>
<protein>
    <submittedName>
        <fullName evidence="6">Sulfatase-like hydrolase/transferase</fullName>
    </submittedName>
</protein>
<evidence type="ECO:0000256" key="4">
    <source>
        <dbReference type="ARBA" id="ARBA00022837"/>
    </source>
</evidence>
<feature type="domain" description="Sulfatase N-terminal" evidence="5">
    <location>
        <begin position="5"/>
        <end position="350"/>
    </location>
</feature>
<reference evidence="6" key="1">
    <citation type="journal article" date="2021" name="PeerJ">
        <title>Extensive microbial diversity within the chicken gut microbiome revealed by metagenomics and culture.</title>
        <authorList>
            <person name="Gilroy R."/>
            <person name="Ravi A."/>
            <person name="Getino M."/>
            <person name="Pursley I."/>
            <person name="Horton D.L."/>
            <person name="Alikhan N.F."/>
            <person name="Baker D."/>
            <person name="Gharbi K."/>
            <person name="Hall N."/>
            <person name="Watson M."/>
            <person name="Adriaenssens E.M."/>
            <person name="Foster-Nyarko E."/>
            <person name="Jarju S."/>
            <person name="Secka A."/>
            <person name="Antonio M."/>
            <person name="Oren A."/>
            <person name="Chaudhuri R.R."/>
            <person name="La Ragione R."/>
            <person name="Hildebrand F."/>
            <person name="Pallen M.J."/>
        </authorList>
    </citation>
    <scope>NUCLEOTIDE SEQUENCE</scope>
    <source>
        <strain evidence="6">ChiBcec8-14828</strain>
    </source>
</reference>
<dbReference type="AlphaFoldDB" id="A0A9D2S202"/>
<organism evidence="6 7">
    <name type="scientific">Candidatus Ruthenibacterium avium</name>
    <dbReference type="NCBI Taxonomy" id="2838751"/>
    <lineage>
        <taxon>Bacteria</taxon>
        <taxon>Bacillati</taxon>
        <taxon>Bacillota</taxon>
        <taxon>Clostridia</taxon>
        <taxon>Eubacteriales</taxon>
        <taxon>Oscillospiraceae</taxon>
        <taxon>Ruthenibacterium</taxon>
    </lineage>
</organism>
<evidence type="ECO:0000313" key="6">
    <source>
        <dbReference type="EMBL" id="HJB39770.1"/>
    </source>
</evidence>
<accession>A0A9D2S202</accession>
<keyword evidence="4" id="KW-0106">Calcium</keyword>
<dbReference type="Proteomes" id="UP000824209">
    <property type="component" value="Unassembled WGS sequence"/>
</dbReference>
<evidence type="ECO:0000259" key="5">
    <source>
        <dbReference type="Pfam" id="PF00884"/>
    </source>
</evidence>
<keyword evidence="2" id="KW-0479">Metal-binding</keyword>
<dbReference type="PANTHER" id="PTHR42693:SF53">
    <property type="entry name" value="ENDO-4-O-SULFATASE"/>
    <property type="match status" value="1"/>
</dbReference>
<dbReference type="GO" id="GO:0046872">
    <property type="term" value="F:metal ion binding"/>
    <property type="evidence" value="ECO:0007669"/>
    <property type="project" value="UniProtKB-KW"/>
</dbReference>
<evidence type="ECO:0000313" key="7">
    <source>
        <dbReference type="Proteomes" id="UP000824209"/>
    </source>
</evidence>
<dbReference type="Gene3D" id="3.40.720.10">
    <property type="entry name" value="Alkaline Phosphatase, subunit A"/>
    <property type="match status" value="1"/>
</dbReference>
<dbReference type="InterPro" id="IPR050738">
    <property type="entry name" value="Sulfatase"/>
</dbReference>
<proteinExistence type="inferred from homology"/>
<dbReference type="InterPro" id="IPR000917">
    <property type="entry name" value="Sulfatase_N"/>
</dbReference>
<dbReference type="PROSITE" id="PS00523">
    <property type="entry name" value="SULFATASE_1"/>
    <property type="match status" value="1"/>
</dbReference>
<dbReference type="InterPro" id="IPR017850">
    <property type="entry name" value="Alkaline_phosphatase_core_sf"/>
</dbReference>
<evidence type="ECO:0000256" key="3">
    <source>
        <dbReference type="ARBA" id="ARBA00022801"/>
    </source>
</evidence>
<name>A0A9D2S202_9FIRM</name>